<feature type="transmembrane region" description="Helical" evidence="8">
    <location>
        <begin position="154"/>
        <end position="171"/>
    </location>
</feature>
<feature type="transmembrane region" description="Helical" evidence="8">
    <location>
        <begin position="178"/>
        <end position="198"/>
    </location>
</feature>
<proteinExistence type="inferred from homology"/>
<feature type="transmembrane region" description="Helical" evidence="8">
    <location>
        <begin position="76"/>
        <end position="96"/>
    </location>
</feature>
<dbReference type="InterPro" id="IPR004626">
    <property type="entry name" value="RarD"/>
</dbReference>
<name>A0A1J5SZA8_9ZZZZ</name>
<evidence type="ECO:0000313" key="10">
    <source>
        <dbReference type="EMBL" id="OIR09360.1"/>
    </source>
</evidence>
<feature type="transmembrane region" description="Helical" evidence="8">
    <location>
        <begin position="248"/>
        <end position="266"/>
    </location>
</feature>
<evidence type="ECO:0000256" key="6">
    <source>
        <dbReference type="ARBA" id="ARBA00022989"/>
    </source>
</evidence>
<dbReference type="AlphaFoldDB" id="A0A1J5SZA8"/>
<dbReference type="NCBIfam" id="TIGR00688">
    <property type="entry name" value="rarD"/>
    <property type="match status" value="1"/>
</dbReference>
<feature type="transmembrane region" description="Helical" evidence="8">
    <location>
        <begin position="272"/>
        <end position="289"/>
    </location>
</feature>
<evidence type="ECO:0000259" key="9">
    <source>
        <dbReference type="Pfam" id="PF00892"/>
    </source>
</evidence>
<evidence type="ECO:0000256" key="7">
    <source>
        <dbReference type="ARBA" id="ARBA00023136"/>
    </source>
</evidence>
<keyword evidence="6 8" id="KW-1133">Transmembrane helix</keyword>
<feature type="domain" description="EamA" evidence="9">
    <location>
        <begin position="12"/>
        <end position="145"/>
    </location>
</feature>
<comment type="similarity">
    <text evidence="2">Belongs to the EamA transporter family.</text>
</comment>
<dbReference type="SUPFAM" id="SSF103481">
    <property type="entry name" value="Multidrug resistance efflux transporter EmrE"/>
    <property type="match status" value="2"/>
</dbReference>
<dbReference type="InterPro" id="IPR000620">
    <property type="entry name" value="EamA_dom"/>
</dbReference>
<comment type="caution">
    <text evidence="10">The sequence shown here is derived from an EMBL/GenBank/DDBJ whole genome shotgun (WGS) entry which is preliminary data.</text>
</comment>
<dbReference type="Pfam" id="PF00892">
    <property type="entry name" value="EamA"/>
    <property type="match status" value="1"/>
</dbReference>
<feature type="transmembrane region" description="Helical" evidence="8">
    <location>
        <begin position="43"/>
        <end position="64"/>
    </location>
</feature>
<keyword evidence="3" id="KW-0813">Transport</keyword>
<reference evidence="10" key="1">
    <citation type="submission" date="2016-10" db="EMBL/GenBank/DDBJ databases">
        <title>Sequence of Gallionella enrichment culture.</title>
        <authorList>
            <person name="Poehlein A."/>
            <person name="Muehling M."/>
            <person name="Daniel R."/>
        </authorList>
    </citation>
    <scope>NUCLEOTIDE SEQUENCE</scope>
</reference>
<feature type="transmembrane region" description="Helical" evidence="8">
    <location>
        <begin position="218"/>
        <end position="236"/>
    </location>
</feature>
<sequence length="301" mass="32522">MSNSTHESGAGRGAVAAIAAYVMWGLFPLFWKQLERFDATELIAHRVVWSLVIVMGVTTVSGAWKSWAKALGTPRLAGLHLLSGVCLSVNWLTFVWGVNHGYILESSLGYYLVPLVNVACGRLLLGEQLRRAQIIAIVLAAAGVSIQLASSARIPWVALLLAVSWASYGLLRKRSPLGSLAGLSIELTLLVPVAAGYLGWLSLHGQGAAGHITLLERILIPCTGLVTAVPLLLFAYGVRRLRLGTVGFLQYIVPTLQFLLGALVYGETMDRSRLVSFGFIWVALAIYSADNLRLMRSAPRT</sequence>
<protein>
    <submittedName>
        <fullName evidence="10">EamA-like transporter family protein</fullName>
    </submittedName>
</protein>
<keyword evidence="5 8" id="KW-0812">Transmembrane</keyword>
<accession>A0A1J5SZA8</accession>
<keyword evidence="7 8" id="KW-0472">Membrane</keyword>
<evidence type="ECO:0000256" key="4">
    <source>
        <dbReference type="ARBA" id="ARBA00022475"/>
    </source>
</evidence>
<feature type="transmembrane region" description="Helical" evidence="8">
    <location>
        <begin position="108"/>
        <end position="125"/>
    </location>
</feature>
<comment type="subcellular location">
    <subcellularLocation>
        <location evidence="1">Cell membrane</location>
        <topology evidence="1">Multi-pass membrane protein</topology>
    </subcellularLocation>
</comment>
<evidence type="ECO:0000256" key="2">
    <source>
        <dbReference type="ARBA" id="ARBA00007362"/>
    </source>
</evidence>
<evidence type="ECO:0000256" key="5">
    <source>
        <dbReference type="ARBA" id="ARBA00022692"/>
    </source>
</evidence>
<dbReference type="GO" id="GO:0005886">
    <property type="term" value="C:plasma membrane"/>
    <property type="evidence" value="ECO:0007669"/>
    <property type="project" value="UniProtKB-SubCell"/>
</dbReference>
<dbReference type="InterPro" id="IPR037185">
    <property type="entry name" value="EmrE-like"/>
</dbReference>
<gene>
    <name evidence="10" type="ORF">GALL_85930</name>
</gene>
<organism evidence="10">
    <name type="scientific">mine drainage metagenome</name>
    <dbReference type="NCBI Taxonomy" id="410659"/>
    <lineage>
        <taxon>unclassified sequences</taxon>
        <taxon>metagenomes</taxon>
        <taxon>ecological metagenomes</taxon>
    </lineage>
</organism>
<dbReference type="PANTHER" id="PTHR22911:SF137">
    <property type="entry name" value="SOLUTE CARRIER FAMILY 35 MEMBER G2-RELATED"/>
    <property type="match status" value="1"/>
</dbReference>
<feature type="transmembrane region" description="Helical" evidence="8">
    <location>
        <begin position="132"/>
        <end position="148"/>
    </location>
</feature>
<dbReference type="EMBL" id="MLJW01000027">
    <property type="protein sequence ID" value="OIR09360.1"/>
    <property type="molecule type" value="Genomic_DNA"/>
</dbReference>
<evidence type="ECO:0000256" key="8">
    <source>
        <dbReference type="SAM" id="Phobius"/>
    </source>
</evidence>
<keyword evidence="4" id="KW-1003">Cell membrane</keyword>
<feature type="transmembrane region" description="Helical" evidence="8">
    <location>
        <begin position="12"/>
        <end position="31"/>
    </location>
</feature>
<evidence type="ECO:0000256" key="1">
    <source>
        <dbReference type="ARBA" id="ARBA00004651"/>
    </source>
</evidence>
<dbReference type="PANTHER" id="PTHR22911">
    <property type="entry name" value="ACYL-MALONYL CONDENSING ENZYME-RELATED"/>
    <property type="match status" value="1"/>
</dbReference>
<evidence type="ECO:0000256" key="3">
    <source>
        <dbReference type="ARBA" id="ARBA00022448"/>
    </source>
</evidence>